<sequence>MEPYLLHNREAEVGTELPALEKPPVTRMQLIKFAGASGDFNPIHTIESVGQEAGLGGVIAHGMLIMGFVGQALTTWVPRASIKKFGVRFSSITRPGDAITVRGELVGKEETDEGVWVKIKVQAVDQKNEVKVKGTCEALLPRA</sequence>
<dbReference type="InterPro" id="IPR002539">
    <property type="entry name" value="MaoC-like_dom"/>
</dbReference>
<dbReference type="PANTHER" id="PTHR43841">
    <property type="entry name" value="3-HYDROXYACYL-THIOESTER DEHYDRATASE HTDX-RELATED"/>
    <property type="match status" value="1"/>
</dbReference>
<evidence type="ECO:0000259" key="1">
    <source>
        <dbReference type="Pfam" id="PF01575"/>
    </source>
</evidence>
<dbReference type="AlphaFoldDB" id="A0A0D1XCR7"/>
<reference evidence="2 4" key="1">
    <citation type="submission" date="2015-07" db="EMBL/GenBank/DDBJ databases">
        <title>Fjat-14205 dsm 2895.</title>
        <authorList>
            <person name="Liu B."/>
            <person name="Wang J."/>
            <person name="Zhu Y."/>
            <person name="Liu G."/>
            <person name="Chen Q."/>
            <person name="Chen Z."/>
            <person name="Lan J."/>
            <person name="Che J."/>
            <person name="Ge C."/>
            <person name="Shi H."/>
            <person name="Pan Z."/>
            <person name="Liu X."/>
        </authorList>
    </citation>
    <scope>NUCLEOTIDE SEQUENCE [LARGE SCALE GENOMIC DNA]</scope>
    <source>
        <strain evidence="2 4">DSM 2895</strain>
    </source>
</reference>
<keyword evidence="4" id="KW-1185">Reference proteome</keyword>
<dbReference type="EMBL" id="FNED01000007">
    <property type="protein sequence ID" value="SDI76755.1"/>
    <property type="molecule type" value="Genomic_DNA"/>
</dbReference>
<dbReference type="Pfam" id="PF01575">
    <property type="entry name" value="MaoC_dehydratas"/>
    <property type="match status" value="1"/>
</dbReference>
<evidence type="ECO:0000313" key="3">
    <source>
        <dbReference type="EMBL" id="SDI76755.1"/>
    </source>
</evidence>
<dbReference type="Gene3D" id="3.10.129.10">
    <property type="entry name" value="Hotdog Thioesterase"/>
    <property type="match status" value="1"/>
</dbReference>
<dbReference type="InterPro" id="IPR029069">
    <property type="entry name" value="HotDog_dom_sf"/>
</dbReference>
<dbReference type="PATRIC" id="fig|47500.12.peg.6847"/>
<accession>A0A0D1XCR7</accession>
<dbReference type="Proteomes" id="UP000037269">
    <property type="component" value="Unassembled WGS sequence"/>
</dbReference>
<dbReference type="SUPFAM" id="SSF54637">
    <property type="entry name" value="Thioesterase/thiol ester dehydrase-isomerase"/>
    <property type="match status" value="1"/>
</dbReference>
<evidence type="ECO:0000313" key="5">
    <source>
        <dbReference type="Proteomes" id="UP000182836"/>
    </source>
</evidence>
<feature type="domain" description="MaoC-like" evidence="1">
    <location>
        <begin position="13"/>
        <end position="123"/>
    </location>
</feature>
<dbReference type="STRING" id="47500.AF333_12875"/>
<evidence type="ECO:0000313" key="2">
    <source>
        <dbReference type="EMBL" id="KON96241.1"/>
    </source>
</evidence>
<reference evidence="3 5" key="2">
    <citation type="submission" date="2016-10" db="EMBL/GenBank/DDBJ databases">
        <authorList>
            <person name="de Groot N.N."/>
        </authorList>
    </citation>
    <scope>NUCLEOTIDE SEQUENCE [LARGE SCALE GENOMIC DNA]</scope>
    <source>
        <strain evidence="3 5">DSM 2895</strain>
    </source>
</reference>
<dbReference type="Proteomes" id="UP000182836">
    <property type="component" value="Unassembled WGS sequence"/>
</dbReference>
<dbReference type="RefSeq" id="WP_043068966.1">
    <property type="nucleotide sequence ID" value="NZ_BJOA01000057.1"/>
</dbReference>
<proteinExistence type="predicted"/>
<name>A0A0D1XCR7_ANEMI</name>
<dbReference type="GeneID" id="42306065"/>
<dbReference type="OrthoDB" id="9801625at2"/>
<protein>
    <submittedName>
        <fullName evidence="3">Acyl dehydratase</fullName>
    </submittedName>
</protein>
<gene>
    <name evidence="2" type="ORF">AF333_12875</name>
    <name evidence="3" type="ORF">SAMN04487909_107150</name>
</gene>
<dbReference type="PANTHER" id="PTHR43841:SF3">
    <property type="entry name" value="(3R)-HYDROXYACYL-ACP DEHYDRATASE SUBUNIT HADB"/>
    <property type="match status" value="1"/>
</dbReference>
<dbReference type="EMBL" id="LGUG01000004">
    <property type="protein sequence ID" value="KON96241.1"/>
    <property type="molecule type" value="Genomic_DNA"/>
</dbReference>
<organism evidence="2 4">
    <name type="scientific">Aneurinibacillus migulanus</name>
    <name type="common">Bacillus migulanus</name>
    <dbReference type="NCBI Taxonomy" id="47500"/>
    <lineage>
        <taxon>Bacteria</taxon>
        <taxon>Bacillati</taxon>
        <taxon>Bacillota</taxon>
        <taxon>Bacilli</taxon>
        <taxon>Bacillales</taxon>
        <taxon>Paenibacillaceae</taxon>
        <taxon>Aneurinibacillus group</taxon>
        <taxon>Aneurinibacillus</taxon>
    </lineage>
</organism>
<evidence type="ECO:0000313" key="4">
    <source>
        <dbReference type="Proteomes" id="UP000037269"/>
    </source>
</evidence>